<dbReference type="SUPFAM" id="SSF52047">
    <property type="entry name" value="RNI-like"/>
    <property type="match status" value="2"/>
</dbReference>
<dbReference type="EMBL" id="JAIXMP010000012">
    <property type="protein sequence ID" value="KAI9264304.1"/>
    <property type="molecule type" value="Genomic_DNA"/>
</dbReference>
<name>A0AAD5KB07_9FUNG</name>
<reference evidence="2" key="2">
    <citation type="submission" date="2023-02" db="EMBL/GenBank/DDBJ databases">
        <authorList>
            <consortium name="DOE Joint Genome Institute"/>
            <person name="Mondo S.J."/>
            <person name="Chang Y."/>
            <person name="Wang Y."/>
            <person name="Ahrendt S."/>
            <person name="Andreopoulos W."/>
            <person name="Barry K."/>
            <person name="Beard J."/>
            <person name="Benny G.L."/>
            <person name="Blankenship S."/>
            <person name="Bonito G."/>
            <person name="Cuomo C."/>
            <person name="Desiro A."/>
            <person name="Gervers K.A."/>
            <person name="Hundley H."/>
            <person name="Kuo A."/>
            <person name="LaButti K."/>
            <person name="Lang B.F."/>
            <person name="Lipzen A."/>
            <person name="O'Donnell K."/>
            <person name="Pangilinan J."/>
            <person name="Reynolds N."/>
            <person name="Sandor L."/>
            <person name="Smith M.W."/>
            <person name="Tsang A."/>
            <person name="Grigoriev I.V."/>
            <person name="Stajich J.E."/>
            <person name="Spatafora J.W."/>
        </authorList>
    </citation>
    <scope>NUCLEOTIDE SEQUENCE</scope>
    <source>
        <strain evidence="2">RSA 2281</strain>
    </source>
</reference>
<dbReference type="Gene3D" id="3.80.10.10">
    <property type="entry name" value="Ribonuclease Inhibitor"/>
    <property type="match status" value="2"/>
</dbReference>
<gene>
    <name evidence="2" type="ORF">BDA99DRAFT_571752</name>
</gene>
<dbReference type="Proteomes" id="UP001209540">
    <property type="component" value="Unassembled WGS sequence"/>
</dbReference>
<dbReference type="PROSITE" id="PS50181">
    <property type="entry name" value="FBOX"/>
    <property type="match status" value="1"/>
</dbReference>
<evidence type="ECO:0000259" key="1">
    <source>
        <dbReference type="PROSITE" id="PS50181"/>
    </source>
</evidence>
<dbReference type="SUPFAM" id="SSF81383">
    <property type="entry name" value="F-box domain"/>
    <property type="match status" value="1"/>
</dbReference>
<dbReference type="Pfam" id="PF12937">
    <property type="entry name" value="F-box-like"/>
    <property type="match status" value="1"/>
</dbReference>
<comment type="caution">
    <text evidence="2">The sequence shown here is derived from an EMBL/GenBank/DDBJ whole genome shotgun (WGS) entry which is preliminary data.</text>
</comment>
<dbReference type="PANTHER" id="PTHR16134:SF119">
    <property type="entry name" value="AT02038P-RELATED"/>
    <property type="match status" value="1"/>
</dbReference>
<reference evidence="2" key="1">
    <citation type="journal article" date="2022" name="IScience">
        <title>Evolution of zygomycete secretomes and the origins of terrestrial fungal ecologies.</title>
        <authorList>
            <person name="Chang Y."/>
            <person name="Wang Y."/>
            <person name="Mondo S."/>
            <person name="Ahrendt S."/>
            <person name="Andreopoulos W."/>
            <person name="Barry K."/>
            <person name="Beard J."/>
            <person name="Benny G.L."/>
            <person name="Blankenship S."/>
            <person name="Bonito G."/>
            <person name="Cuomo C."/>
            <person name="Desiro A."/>
            <person name="Gervers K.A."/>
            <person name="Hundley H."/>
            <person name="Kuo A."/>
            <person name="LaButti K."/>
            <person name="Lang B.F."/>
            <person name="Lipzen A."/>
            <person name="O'Donnell K."/>
            <person name="Pangilinan J."/>
            <person name="Reynolds N."/>
            <person name="Sandor L."/>
            <person name="Smith M.E."/>
            <person name="Tsang A."/>
            <person name="Grigoriev I.V."/>
            <person name="Stajich J.E."/>
            <person name="Spatafora J.W."/>
        </authorList>
    </citation>
    <scope>NUCLEOTIDE SEQUENCE</scope>
    <source>
        <strain evidence="2">RSA 2281</strain>
    </source>
</reference>
<dbReference type="PANTHER" id="PTHR16134">
    <property type="entry name" value="F-BOX/TPR REPEAT PROTEIN POF3"/>
    <property type="match status" value="1"/>
</dbReference>
<evidence type="ECO:0000313" key="2">
    <source>
        <dbReference type="EMBL" id="KAI9264304.1"/>
    </source>
</evidence>
<dbReference type="AlphaFoldDB" id="A0AAD5KB07"/>
<keyword evidence="3" id="KW-1185">Reference proteome</keyword>
<proteinExistence type="predicted"/>
<feature type="domain" description="F-box" evidence="1">
    <location>
        <begin position="120"/>
        <end position="167"/>
    </location>
</feature>
<sequence length="766" mass="87181">MFLFGKSHKMVSSATPTLKQQLSSSSTTNEAKKTCTDVLDTFHNKRSMTQEIVNTQTFASAKEYLVSAQRCREQNDLPKALRIYMQGLENTLSIDDPQHYSKLEREKLMVQEKLMIWSQGGFYTLMPYDALCMIFGNLGYKDLLRCTAVCRRWFDFMMGWPDFWRKILGEFPNLNKPILISLFNNNRQETHVNCPINGRGEVNNMFILSRLWGECHSIQNLYITNVPLLLTAEISLLRDTVRCMATSLRKVSLIDCYGRSHDILQRLMPVCSSGLTHTTISHYWTPNSNSLDCKLSVTLYNEPKIHIVAPPPSSLMPYPALTYLKIDISSQCLPARNCDLGYSSPILTILRQSPNIVHLFLAIHMIFDSDAFNNLFHTINKSCPRLIDLVLTRRGSMPKIAIGKMSKIEELGDTTISSTPLLANNDFIMSSLDDDNSSKKKRIVSSKLITSHITKTATLKPLSGGGLQCFVLADYDIHQGHKHILHMLKTHHTSLKILYLDFDGRNVGPHTINKLASYGCPQLQEIHIARNPDSKEGLKSNENLKSPALVRLFSACSALEVITLAESRPEPLSLNYLQVDTSVLETIARKCPHLRHLYLSDRPFLDHSHYSPKDFLLFANMRGDDGKNDNYSDGSSYYFWDKKKKKRRGIVGNYPPKLESLTMLTMDRETAFTLVKNLESLKHLHVSWWSARIDNKSKELEAPIKQILENRGGTLIYIDHNNHVVEHSKVITELKNEAIPLLVFVVEGYLGQNNSHQIFYSYTGNM</sequence>
<dbReference type="InterPro" id="IPR032675">
    <property type="entry name" value="LRR_dom_sf"/>
</dbReference>
<dbReference type="InterPro" id="IPR001810">
    <property type="entry name" value="F-box_dom"/>
</dbReference>
<dbReference type="CDD" id="cd09917">
    <property type="entry name" value="F-box_SF"/>
    <property type="match status" value="1"/>
</dbReference>
<evidence type="ECO:0000313" key="3">
    <source>
        <dbReference type="Proteomes" id="UP001209540"/>
    </source>
</evidence>
<dbReference type="InterPro" id="IPR036047">
    <property type="entry name" value="F-box-like_dom_sf"/>
</dbReference>
<accession>A0AAD5KB07</accession>
<organism evidence="2 3">
    <name type="scientific">Phascolomyces articulosus</name>
    <dbReference type="NCBI Taxonomy" id="60185"/>
    <lineage>
        <taxon>Eukaryota</taxon>
        <taxon>Fungi</taxon>
        <taxon>Fungi incertae sedis</taxon>
        <taxon>Mucoromycota</taxon>
        <taxon>Mucoromycotina</taxon>
        <taxon>Mucoromycetes</taxon>
        <taxon>Mucorales</taxon>
        <taxon>Lichtheimiaceae</taxon>
        <taxon>Phascolomyces</taxon>
    </lineage>
</organism>
<protein>
    <recommendedName>
        <fullName evidence="1">F-box domain-containing protein</fullName>
    </recommendedName>
</protein>
<dbReference type="SMART" id="SM00256">
    <property type="entry name" value="FBOX"/>
    <property type="match status" value="1"/>
</dbReference>